<proteinExistence type="predicted"/>
<name>A0A1V9GCK9_9BACT</name>
<accession>A0A1V9GCK9</accession>
<gene>
    <name evidence="1" type="ORF">A4R26_01025</name>
</gene>
<reference evidence="2" key="1">
    <citation type="submission" date="2016-04" db="EMBL/GenBank/DDBJ databases">
        <authorList>
            <person name="Chen L."/>
            <person name="Zhuang W."/>
            <person name="Wang G."/>
        </authorList>
    </citation>
    <scope>NUCLEOTIDE SEQUENCE [LARGE SCALE GENOMIC DNA]</scope>
    <source>
        <strain evidence="2">208</strain>
    </source>
</reference>
<protein>
    <recommendedName>
        <fullName evidence="3">Fibronectin type-III domain-containing protein</fullName>
    </recommendedName>
</protein>
<organism evidence="1 2">
    <name type="scientific">Niastella populi</name>
    <dbReference type="NCBI Taxonomy" id="550983"/>
    <lineage>
        <taxon>Bacteria</taxon>
        <taxon>Pseudomonadati</taxon>
        <taxon>Bacteroidota</taxon>
        <taxon>Chitinophagia</taxon>
        <taxon>Chitinophagales</taxon>
        <taxon>Chitinophagaceae</taxon>
        <taxon>Niastella</taxon>
    </lineage>
</organism>
<keyword evidence="2" id="KW-1185">Reference proteome</keyword>
<evidence type="ECO:0000313" key="1">
    <source>
        <dbReference type="EMBL" id="OQP68421.1"/>
    </source>
</evidence>
<evidence type="ECO:0000313" key="2">
    <source>
        <dbReference type="Proteomes" id="UP000192276"/>
    </source>
</evidence>
<dbReference type="EMBL" id="LWBP01000001">
    <property type="protein sequence ID" value="OQP68421.1"/>
    <property type="molecule type" value="Genomic_DNA"/>
</dbReference>
<sequence>MREIRAKFVKRESELPTTIERLEKMENNPAFPNPPAELAELKAMRITFQTARANAKTGDKEKVAIKNNLKAAILDKLQIVAEYVTVTSKGDRALILNSGFDVAGESASTYDLPPSIEILEVNLGSSGKATTRVKNVTGAKAYVHQYTMEPPGINTVWSGGEGLSEGSYTFEGLASEKRHWFRVVAIGYNRQRGYSPIVSMVIQ</sequence>
<dbReference type="OrthoDB" id="665432at2"/>
<dbReference type="AlphaFoldDB" id="A0A1V9GCK9"/>
<dbReference type="Proteomes" id="UP000192276">
    <property type="component" value="Unassembled WGS sequence"/>
</dbReference>
<dbReference type="RefSeq" id="WP_081158747.1">
    <property type="nucleotide sequence ID" value="NZ_LWBP01000001.1"/>
</dbReference>
<comment type="caution">
    <text evidence="1">The sequence shown here is derived from an EMBL/GenBank/DDBJ whole genome shotgun (WGS) entry which is preliminary data.</text>
</comment>
<evidence type="ECO:0008006" key="3">
    <source>
        <dbReference type="Google" id="ProtNLM"/>
    </source>
</evidence>